<dbReference type="Proteomes" id="UP000632535">
    <property type="component" value="Unassembled WGS sequence"/>
</dbReference>
<evidence type="ECO:0000313" key="9">
    <source>
        <dbReference type="EMBL" id="GGI05726.1"/>
    </source>
</evidence>
<reference evidence="10" key="1">
    <citation type="journal article" date="2019" name="Int. J. Syst. Evol. Microbiol.">
        <title>The Global Catalogue of Microorganisms (GCM) 10K type strain sequencing project: providing services to taxonomists for standard genome sequencing and annotation.</title>
        <authorList>
            <consortium name="The Broad Institute Genomics Platform"/>
            <consortium name="The Broad Institute Genome Sequencing Center for Infectious Disease"/>
            <person name="Wu L."/>
            <person name="Ma J."/>
        </authorList>
    </citation>
    <scope>NUCLEOTIDE SEQUENCE [LARGE SCALE GENOMIC DNA]</scope>
    <source>
        <strain evidence="10">CCM 8653</strain>
    </source>
</reference>
<protein>
    <recommendedName>
        <fullName evidence="8">Major facilitator superfamily (MFS) profile domain-containing protein</fullName>
    </recommendedName>
</protein>
<evidence type="ECO:0000256" key="4">
    <source>
        <dbReference type="ARBA" id="ARBA00022692"/>
    </source>
</evidence>
<evidence type="ECO:0000256" key="3">
    <source>
        <dbReference type="ARBA" id="ARBA00022475"/>
    </source>
</evidence>
<dbReference type="PANTHER" id="PTHR23513">
    <property type="entry name" value="INTEGRAL MEMBRANE EFFLUX PROTEIN-RELATED"/>
    <property type="match status" value="1"/>
</dbReference>
<organism evidence="9 10">
    <name type="scientific">Isoptericola cucumis</name>
    <dbReference type="NCBI Taxonomy" id="1776856"/>
    <lineage>
        <taxon>Bacteria</taxon>
        <taxon>Bacillati</taxon>
        <taxon>Actinomycetota</taxon>
        <taxon>Actinomycetes</taxon>
        <taxon>Micrococcales</taxon>
        <taxon>Promicromonosporaceae</taxon>
        <taxon>Isoptericola</taxon>
    </lineage>
</organism>
<feature type="transmembrane region" description="Helical" evidence="7">
    <location>
        <begin position="302"/>
        <end position="330"/>
    </location>
</feature>
<evidence type="ECO:0000259" key="8">
    <source>
        <dbReference type="PROSITE" id="PS50850"/>
    </source>
</evidence>
<evidence type="ECO:0000313" key="10">
    <source>
        <dbReference type="Proteomes" id="UP000632535"/>
    </source>
</evidence>
<proteinExistence type="predicted"/>
<evidence type="ECO:0000256" key="5">
    <source>
        <dbReference type="ARBA" id="ARBA00022989"/>
    </source>
</evidence>
<evidence type="ECO:0000256" key="6">
    <source>
        <dbReference type="ARBA" id="ARBA00023136"/>
    </source>
</evidence>
<dbReference type="PANTHER" id="PTHR23513:SF6">
    <property type="entry name" value="MAJOR FACILITATOR SUPERFAMILY ASSOCIATED DOMAIN-CONTAINING PROTEIN"/>
    <property type="match status" value="1"/>
</dbReference>
<gene>
    <name evidence="9" type="ORF">GCM10007368_07610</name>
</gene>
<feature type="transmembrane region" description="Helical" evidence="7">
    <location>
        <begin position="229"/>
        <end position="249"/>
    </location>
</feature>
<keyword evidence="10" id="KW-1185">Reference proteome</keyword>
<dbReference type="InterPro" id="IPR020846">
    <property type="entry name" value="MFS_dom"/>
</dbReference>
<dbReference type="Gene3D" id="1.20.1250.20">
    <property type="entry name" value="MFS general substrate transporter like domains"/>
    <property type="match status" value="1"/>
</dbReference>
<keyword evidence="4 7" id="KW-0812">Transmembrane</keyword>
<evidence type="ECO:0000256" key="7">
    <source>
        <dbReference type="SAM" id="Phobius"/>
    </source>
</evidence>
<dbReference type="CDD" id="cd06173">
    <property type="entry name" value="MFS_MefA_like"/>
    <property type="match status" value="1"/>
</dbReference>
<keyword evidence="6 7" id="KW-0472">Membrane</keyword>
<dbReference type="SUPFAM" id="SSF103473">
    <property type="entry name" value="MFS general substrate transporter"/>
    <property type="match status" value="1"/>
</dbReference>
<accession>A0ABQ2B1T6</accession>
<feature type="transmembrane region" description="Helical" evidence="7">
    <location>
        <begin position="49"/>
        <end position="70"/>
    </location>
</feature>
<comment type="subcellular location">
    <subcellularLocation>
        <location evidence="1">Cell membrane</location>
        <topology evidence="1">Multi-pass membrane protein</topology>
    </subcellularLocation>
</comment>
<comment type="caution">
    <text evidence="9">The sequence shown here is derived from an EMBL/GenBank/DDBJ whole genome shotgun (WGS) entry which is preliminary data.</text>
</comment>
<keyword evidence="5 7" id="KW-1133">Transmembrane helix</keyword>
<keyword evidence="2" id="KW-0813">Transport</keyword>
<dbReference type="EMBL" id="BMDG01000002">
    <property type="protein sequence ID" value="GGI05726.1"/>
    <property type="molecule type" value="Genomic_DNA"/>
</dbReference>
<sequence length="411" mass="44056">MTRLVEAVVPARMGSSFRWLLSSSWTSNIGDGVALAAGPLLVASQTDSAFLVALAAMLQRLPWLVFGLWAGVLADRLDRRRLVVVANLLRAVVVAALSVVIVTGHVSIGMVLTAMLLMGVAEVFADTTSQTLLPMLVRPADLGTGNSRLQAGFLTANQLVGPPLGAFLFAAGMAWPFVVQVLCVVLAVLLVARVVLPPVARDVTTERTRVRHDVAEGLRWIWHHPPVRTLALVILVFNVTWAAPWAILVKYSLDHLHMGEIGFGLLTTASAVGGLVGTFSYGRLERRFSLATLMKVCLSLEVLFHLALALATTGWVAMATLFVFGAYGFVWGTVSNTIRQRATPARFQGRVASVYMMCVFGGIVVGNALGGVLAQQWGLTAPMWFGFVGAGLTLVLVWPQLAHIAHTESAD</sequence>
<dbReference type="RefSeq" id="WP_188522320.1">
    <property type="nucleotide sequence ID" value="NZ_BMDG01000002.1"/>
</dbReference>
<feature type="transmembrane region" description="Helical" evidence="7">
    <location>
        <begin position="261"/>
        <end position="282"/>
    </location>
</feature>
<evidence type="ECO:0000256" key="1">
    <source>
        <dbReference type="ARBA" id="ARBA00004651"/>
    </source>
</evidence>
<evidence type="ECO:0000256" key="2">
    <source>
        <dbReference type="ARBA" id="ARBA00022448"/>
    </source>
</evidence>
<dbReference type="InterPro" id="IPR010290">
    <property type="entry name" value="TM_effector"/>
</dbReference>
<feature type="transmembrane region" description="Helical" evidence="7">
    <location>
        <begin position="351"/>
        <end position="373"/>
    </location>
</feature>
<dbReference type="Pfam" id="PF05977">
    <property type="entry name" value="MFS_3"/>
    <property type="match status" value="1"/>
</dbReference>
<name>A0ABQ2B1T6_9MICO</name>
<feature type="transmembrane region" description="Helical" evidence="7">
    <location>
        <begin position="82"/>
        <end position="102"/>
    </location>
</feature>
<keyword evidence="3" id="KW-1003">Cell membrane</keyword>
<dbReference type="PROSITE" id="PS50850">
    <property type="entry name" value="MFS"/>
    <property type="match status" value="1"/>
</dbReference>
<feature type="transmembrane region" description="Helical" evidence="7">
    <location>
        <begin position="167"/>
        <end position="192"/>
    </location>
</feature>
<feature type="transmembrane region" description="Helical" evidence="7">
    <location>
        <begin position="379"/>
        <end position="398"/>
    </location>
</feature>
<feature type="domain" description="Major facilitator superfamily (MFS) profile" evidence="8">
    <location>
        <begin position="1"/>
        <end position="408"/>
    </location>
</feature>
<dbReference type="InterPro" id="IPR036259">
    <property type="entry name" value="MFS_trans_sf"/>
</dbReference>